<keyword evidence="1" id="KW-0812">Transmembrane</keyword>
<protein>
    <recommendedName>
        <fullName evidence="4">Lipoprotein</fullName>
    </recommendedName>
</protein>
<accession>A0A2D0AHL3</accession>
<dbReference type="EMBL" id="MTCY01000037">
    <property type="protein sequence ID" value="OWP75662.1"/>
    <property type="molecule type" value="Genomic_DNA"/>
</dbReference>
<dbReference type="AlphaFoldDB" id="A0A2D0AHL3"/>
<comment type="caution">
    <text evidence="2">The sequence shown here is derived from an EMBL/GenBank/DDBJ whole genome shotgun (WGS) entry which is preliminary data.</text>
</comment>
<keyword evidence="1" id="KW-0472">Membrane</keyword>
<gene>
    <name evidence="2" type="ORF">BWK62_11375</name>
</gene>
<name>A0A2D0AHL3_9FLAO</name>
<keyword evidence="1" id="KW-1133">Transmembrane helix</keyword>
<evidence type="ECO:0000256" key="1">
    <source>
        <dbReference type="SAM" id="Phobius"/>
    </source>
</evidence>
<organism evidence="2 3">
    <name type="scientific">Flavobacterium columnare</name>
    <dbReference type="NCBI Taxonomy" id="996"/>
    <lineage>
        <taxon>Bacteria</taxon>
        <taxon>Pseudomonadati</taxon>
        <taxon>Bacteroidota</taxon>
        <taxon>Flavobacteriia</taxon>
        <taxon>Flavobacteriales</taxon>
        <taxon>Flavobacteriaceae</taxon>
        <taxon>Flavobacterium</taxon>
    </lineage>
</organism>
<feature type="transmembrane region" description="Helical" evidence="1">
    <location>
        <begin position="12"/>
        <end position="30"/>
    </location>
</feature>
<reference evidence="2 3" key="1">
    <citation type="journal article" date="2017" name="Infect. Genet. Evol.">
        <title>Comparative genome analysis of fish pathogen Flavobacterium columnare reveals extensive sequence diversity within the species.</title>
        <authorList>
            <person name="Kayansamruaj P."/>
            <person name="Dong H.T."/>
            <person name="Hirono I."/>
            <person name="Kondo H."/>
            <person name="Senapin S."/>
            <person name="Rodkhum C."/>
        </authorList>
    </citation>
    <scope>NUCLEOTIDE SEQUENCE [LARGE SCALE GENOMIC DNA]</scope>
    <source>
        <strain evidence="2 3">1214</strain>
    </source>
</reference>
<proteinExistence type="predicted"/>
<evidence type="ECO:0000313" key="3">
    <source>
        <dbReference type="Proteomes" id="UP000198034"/>
    </source>
</evidence>
<evidence type="ECO:0000313" key="2">
    <source>
        <dbReference type="EMBL" id="OWP75662.1"/>
    </source>
</evidence>
<evidence type="ECO:0008006" key="4">
    <source>
        <dbReference type="Google" id="ProtNLM"/>
    </source>
</evidence>
<sequence length="148" mass="17671">MLLFKKSLPTIKYYLIYFLSISLFVACNTLKTAPFDIYSYQETLKIKEETLKLIETSTTSSYTEHEQEISELTKKIEYLKNYEKNRSYNSTTIDMWNEFAGNEKNLITDYFSFWKKKNNVSPIFANESKRQISTIFEIILTYEVQKKR</sequence>
<dbReference type="Proteomes" id="UP000198034">
    <property type="component" value="Unassembled WGS sequence"/>
</dbReference>
<dbReference type="PROSITE" id="PS51257">
    <property type="entry name" value="PROKAR_LIPOPROTEIN"/>
    <property type="match status" value="1"/>
</dbReference>